<evidence type="ECO:0000313" key="3">
    <source>
        <dbReference type="EMBL" id="GJE76609.1"/>
    </source>
</evidence>
<evidence type="ECO:0000256" key="1">
    <source>
        <dbReference type="SAM" id="MobiDB-lite"/>
    </source>
</evidence>
<proteinExistence type="predicted"/>
<feature type="signal peptide" evidence="2">
    <location>
        <begin position="1"/>
        <end position="20"/>
    </location>
</feature>
<protein>
    <submittedName>
        <fullName evidence="3">Uncharacterized protein</fullName>
    </submittedName>
</protein>
<comment type="caution">
    <text evidence="3">The sequence shown here is derived from an EMBL/GenBank/DDBJ whole genome shotgun (WGS) entry which is preliminary data.</text>
</comment>
<accession>A0ABQ4UWY0</accession>
<dbReference type="Proteomes" id="UP001055093">
    <property type="component" value="Unassembled WGS sequence"/>
</dbReference>
<keyword evidence="4" id="KW-1185">Reference proteome</keyword>
<feature type="region of interest" description="Disordered" evidence="1">
    <location>
        <begin position="127"/>
        <end position="152"/>
    </location>
</feature>
<evidence type="ECO:0000256" key="2">
    <source>
        <dbReference type="SAM" id="SignalP"/>
    </source>
</evidence>
<sequence length="152" mass="16273">MKAVLLCGLAVALASSAAEARPARQRERVPGTAHVVLSPLEDAATACFAETVLSNPKAMRLARDGRWYEAAGVIGFLCRPEVQRMAVAHDQLYGRGTGERYFKGAYARHLDKQLAARLQPLLETKSVASAEPPVDKASVTDISDTGATAEDH</sequence>
<reference evidence="3" key="2">
    <citation type="submission" date="2021-08" db="EMBL/GenBank/DDBJ databases">
        <authorList>
            <person name="Tani A."/>
            <person name="Ola A."/>
            <person name="Ogura Y."/>
            <person name="Katsura K."/>
            <person name="Hayashi T."/>
        </authorList>
    </citation>
    <scope>NUCLEOTIDE SEQUENCE</scope>
    <source>
        <strain evidence="3">DSM 14458</strain>
    </source>
</reference>
<dbReference type="EMBL" id="BPRE01000009">
    <property type="protein sequence ID" value="GJE76609.1"/>
    <property type="molecule type" value="Genomic_DNA"/>
</dbReference>
<organism evidence="3 4">
    <name type="scientific">Methylorubrum suomiense</name>
    <dbReference type="NCBI Taxonomy" id="144191"/>
    <lineage>
        <taxon>Bacteria</taxon>
        <taxon>Pseudomonadati</taxon>
        <taxon>Pseudomonadota</taxon>
        <taxon>Alphaproteobacteria</taxon>
        <taxon>Hyphomicrobiales</taxon>
        <taxon>Methylobacteriaceae</taxon>
        <taxon>Methylorubrum</taxon>
    </lineage>
</organism>
<feature type="chain" id="PRO_5045709582" evidence="2">
    <location>
        <begin position="21"/>
        <end position="152"/>
    </location>
</feature>
<evidence type="ECO:0000313" key="4">
    <source>
        <dbReference type="Proteomes" id="UP001055093"/>
    </source>
</evidence>
<keyword evidence="2" id="KW-0732">Signal</keyword>
<dbReference type="RefSeq" id="WP_137827257.1">
    <property type="nucleotide sequence ID" value="NZ_BPRE01000009.1"/>
</dbReference>
<gene>
    <name evidence="3" type="ORF">BGCPKDLD_3205</name>
</gene>
<reference evidence="3" key="1">
    <citation type="journal article" date="2021" name="Front. Microbiol.">
        <title>Comprehensive Comparative Genomics and Phenotyping of Methylobacterium Species.</title>
        <authorList>
            <person name="Alessa O."/>
            <person name="Ogura Y."/>
            <person name="Fujitani Y."/>
            <person name="Takami H."/>
            <person name="Hayashi T."/>
            <person name="Sahin N."/>
            <person name="Tani A."/>
        </authorList>
    </citation>
    <scope>NUCLEOTIDE SEQUENCE</scope>
    <source>
        <strain evidence="3">DSM 14458</strain>
    </source>
</reference>
<name>A0ABQ4UWY0_9HYPH</name>